<evidence type="ECO:0000256" key="6">
    <source>
        <dbReference type="ARBA" id="ARBA00023002"/>
    </source>
</evidence>
<evidence type="ECO:0000256" key="3">
    <source>
        <dbReference type="ARBA" id="ARBA00022694"/>
    </source>
</evidence>
<dbReference type="GO" id="GO:0051539">
    <property type="term" value="F:4 iron, 4 sulfur cluster binding"/>
    <property type="evidence" value="ECO:0007669"/>
    <property type="project" value="UniProtKB-KW"/>
</dbReference>
<dbReference type="InterPro" id="IPR017900">
    <property type="entry name" value="4Fe4S_Fe_S_CS"/>
</dbReference>
<keyword evidence="8" id="KW-0411">Iron-sulfur</keyword>
<keyword evidence="4" id="KW-0479">Metal-binding</keyword>
<dbReference type="InterPro" id="IPR017896">
    <property type="entry name" value="4Fe4S_Fe-S-bd"/>
</dbReference>
<dbReference type="GO" id="GO:0052693">
    <property type="term" value="F:epoxyqueuosine reductase activity"/>
    <property type="evidence" value="ECO:0007669"/>
    <property type="project" value="UniProtKB-EC"/>
</dbReference>
<dbReference type="NCBIfam" id="TIGR00276">
    <property type="entry name" value="tRNA epoxyqueuosine(34) reductase QueG"/>
    <property type="match status" value="1"/>
</dbReference>
<dbReference type="PANTHER" id="PTHR30002:SF4">
    <property type="entry name" value="EPOXYQUEUOSINE REDUCTASE"/>
    <property type="match status" value="1"/>
</dbReference>
<keyword evidence="7" id="KW-0408">Iron</keyword>
<dbReference type="GO" id="GO:0008616">
    <property type="term" value="P:tRNA queuosine(34) biosynthetic process"/>
    <property type="evidence" value="ECO:0007669"/>
    <property type="project" value="UniProtKB-KW"/>
</dbReference>
<dbReference type="Pfam" id="PF13484">
    <property type="entry name" value="Fer4_16"/>
    <property type="match status" value="1"/>
</dbReference>
<keyword evidence="6 10" id="KW-0560">Oxidoreductase</keyword>
<dbReference type="SUPFAM" id="SSF46548">
    <property type="entry name" value="alpha-helical ferredoxin"/>
    <property type="match status" value="1"/>
</dbReference>
<sequence length="341" mass="37586">MTPDRAAFAAAAQRAGFALCGVAQAGAVADYPVYQQWVSDGMAGPMEYLTDHRAALRADPRSLLPSARSVLCVGRLYNTNGPSGSAISRYAWGPEDYHDVLRRALQGMVDELLSAWGSFEYRICVDTAPVLERSLAREAGLGWIGRNTCLINQPAGSWFFLGEVLISLKLTPDMPPPDRCGSCRRCIDACPTQALVPDGEGGWRLDGRQCISTWTIEQRGVLPEEHRAASGGHVFGCDICQEVCPWNRRAPVTGEAAFQPANADPDPAELAALSPEEFRARFRKTPLWRTKYSGLLRNVATAMGNARDPRYREHLQRLAEIEDESVRTHAEWALARLEEET</sequence>
<gene>
    <name evidence="10" type="primary">queG</name>
    <name evidence="10" type="ORF">IRI77_14935</name>
</gene>
<dbReference type="InterPro" id="IPR013542">
    <property type="entry name" value="QueG_DUF1730"/>
</dbReference>
<dbReference type="Gene3D" id="3.30.70.20">
    <property type="match status" value="1"/>
</dbReference>
<keyword evidence="11" id="KW-1185">Reference proteome</keyword>
<dbReference type="Proteomes" id="UP000593892">
    <property type="component" value="Chromosome"/>
</dbReference>
<evidence type="ECO:0000256" key="1">
    <source>
        <dbReference type="ARBA" id="ARBA00022485"/>
    </source>
</evidence>
<reference evidence="10 11" key="1">
    <citation type="submission" date="2020-10" db="EMBL/GenBank/DDBJ databases">
        <title>Complete genome sequence of Paludibaculum fermentans P105T, a facultatively anaerobic acidobacterium capable of dissimilatory Fe(III) reduction.</title>
        <authorList>
            <person name="Dedysh S.N."/>
            <person name="Beletsky A.V."/>
            <person name="Kulichevskaya I.S."/>
            <person name="Mardanov A.V."/>
            <person name="Ravin N.V."/>
        </authorList>
    </citation>
    <scope>NUCLEOTIDE SEQUENCE [LARGE SCALE GENOMIC DNA]</scope>
    <source>
        <strain evidence="10 11">P105</strain>
    </source>
</reference>
<evidence type="ECO:0000256" key="5">
    <source>
        <dbReference type="ARBA" id="ARBA00022785"/>
    </source>
</evidence>
<proteinExistence type="predicted"/>
<dbReference type="KEGG" id="pfer:IRI77_14935"/>
<evidence type="ECO:0000259" key="9">
    <source>
        <dbReference type="PROSITE" id="PS51379"/>
    </source>
</evidence>
<dbReference type="EMBL" id="CP063849">
    <property type="protein sequence ID" value="QOY91186.1"/>
    <property type="molecule type" value="Genomic_DNA"/>
</dbReference>
<dbReference type="PROSITE" id="PS51379">
    <property type="entry name" value="4FE4S_FER_2"/>
    <property type="match status" value="1"/>
</dbReference>
<feature type="domain" description="4Fe-4S ferredoxin-type" evidence="9">
    <location>
        <begin position="170"/>
        <end position="200"/>
    </location>
</feature>
<dbReference type="PANTHER" id="PTHR30002">
    <property type="entry name" value="EPOXYQUEUOSINE REDUCTASE"/>
    <property type="match status" value="1"/>
</dbReference>
<evidence type="ECO:0000313" key="11">
    <source>
        <dbReference type="Proteomes" id="UP000593892"/>
    </source>
</evidence>
<dbReference type="RefSeq" id="WP_194452840.1">
    <property type="nucleotide sequence ID" value="NZ_CP063849.1"/>
</dbReference>
<keyword evidence="5" id="KW-0671">Queuosine biosynthesis</keyword>
<accession>A0A7S7NWP1</accession>
<dbReference type="Pfam" id="PF08331">
    <property type="entry name" value="QueG_DUF1730"/>
    <property type="match status" value="1"/>
</dbReference>
<organism evidence="10 11">
    <name type="scientific">Paludibaculum fermentans</name>
    <dbReference type="NCBI Taxonomy" id="1473598"/>
    <lineage>
        <taxon>Bacteria</taxon>
        <taxon>Pseudomonadati</taxon>
        <taxon>Acidobacteriota</taxon>
        <taxon>Terriglobia</taxon>
        <taxon>Bryobacterales</taxon>
        <taxon>Bryobacteraceae</taxon>
        <taxon>Paludibaculum</taxon>
    </lineage>
</organism>
<name>A0A7S7NWP1_PALFE</name>
<keyword evidence="1" id="KW-0004">4Fe-4S</keyword>
<protein>
    <submittedName>
        <fullName evidence="10">tRNA epoxyqueuosine(34) reductase QueG</fullName>
        <ecNumber evidence="10">1.17.99.6</ecNumber>
    </submittedName>
</protein>
<dbReference type="EC" id="1.17.99.6" evidence="10"/>
<keyword evidence="2" id="KW-0963">Cytoplasm</keyword>
<evidence type="ECO:0000313" key="10">
    <source>
        <dbReference type="EMBL" id="QOY91186.1"/>
    </source>
</evidence>
<dbReference type="PROSITE" id="PS00198">
    <property type="entry name" value="4FE4S_FER_1"/>
    <property type="match status" value="1"/>
</dbReference>
<evidence type="ECO:0000256" key="4">
    <source>
        <dbReference type="ARBA" id="ARBA00022723"/>
    </source>
</evidence>
<dbReference type="AlphaFoldDB" id="A0A7S7NWP1"/>
<evidence type="ECO:0000256" key="8">
    <source>
        <dbReference type="ARBA" id="ARBA00023014"/>
    </source>
</evidence>
<dbReference type="InterPro" id="IPR004453">
    <property type="entry name" value="QueG"/>
</dbReference>
<evidence type="ECO:0000256" key="2">
    <source>
        <dbReference type="ARBA" id="ARBA00022490"/>
    </source>
</evidence>
<evidence type="ECO:0000256" key="7">
    <source>
        <dbReference type="ARBA" id="ARBA00023004"/>
    </source>
</evidence>
<keyword evidence="3" id="KW-0819">tRNA processing</keyword>
<dbReference type="GO" id="GO:0046872">
    <property type="term" value="F:metal ion binding"/>
    <property type="evidence" value="ECO:0007669"/>
    <property type="project" value="UniProtKB-KW"/>
</dbReference>